<accession>L7VL84</accession>
<dbReference type="eggNOG" id="ENOG502ZSU3">
    <property type="taxonomic scope" value="Bacteria"/>
</dbReference>
<evidence type="ECO:0000313" key="1">
    <source>
        <dbReference type="EMBL" id="AGC67419.1"/>
    </source>
</evidence>
<gene>
    <name evidence="1" type="ordered locus">Cst_c03970</name>
</gene>
<organism evidence="1 2">
    <name type="scientific">Thermoclostridium stercorarium (strain ATCC 35414 / DSM 8532 / NCIMB 11754)</name>
    <name type="common">Clostridium stercorarium</name>
    <dbReference type="NCBI Taxonomy" id="1121335"/>
    <lineage>
        <taxon>Bacteria</taxon>
        <taxon>Bacillati</taxon>
        <taxon>Bacillota</taxon>
        <taxon>Clostridia</taxon>
        <taxon>Eubacteriales</taxon>
        <taxon>Oscillospiraceae</taxon>
        <taxon>Thermoclostridium</taxon>
    </lineage>
</organism>
<dbReference type="KEGG" id="css:Cst_c03970"/>
<dbReference type="EMBL" id="CP004044">
    <property type="protein sequence ID" value="AGC67419.1"/>
    <property type="molecule type" value="Genomic_DNA"/>
</dbReference>
<protein>
    <recommendedName>
        <fullName evidence="3">DUF2292 domain-containing protein</fullName>
    </recommendedName>
</protein>
<reference evidence="1 2" key="1">
    <citation type="journal article" date="2013" name="Genome Announc.">
        <title>Complete genome sequence of Clostridium stercorarium subsp. stercorarium strain DSM 8532, a thermophilic degrader of plant cell wall fibers.</title>
        <authorList>
            <person name="Poehlein A."/>
            <person name="Zverlov V.V."/>
            <person name="Daniel R."/>
            <person name="Schwarz W.H."/>
            <person name="Liebl W."/>
        </authorList>
    </citation>
    <scope>NUCLEOTIDE SEQUENCE [LARGE SCALE GENOMIC DNA]</scope>
    <source>
        <strain evidence="2">ATCC 35414 / DSM 8532 / NCIMB 11754</strain>
    </source>
</reference>
<dbReference type="STRING" id="1121335.Cst_c03970"/>
<evidence type="ECO:0000313" key="2">
    <source>
        <dbReference type="Proteomes" id="UP000011220"/>
    </source>
</evidence>
<proteinExistence type="predicted"/>
<dbReference type="Pfam" id="PF10055">
    <property type="entry name" value="DUF2292"/>
    <property type="match status" value="1"/>
</dbReference>
<keyword evidence="2" id="KW-1185">Reference proteome</keyword>
<dbReference type="InterPro" id="IPR018743">
    <property type="entry name" value="DUF2292"/>
</dbReference>
<name>L7VL84_THES1</name>
<dbReference type="PATRIC" id="fig|1121335.3.peg.386"/>
<dbReference type="Proteomes" id="UP000011220">
    <property type="component" value="Chromosome"/>
</dbReference>
<sequence length="41" mass="4838">MHEKELKLLEFIRRLGYGEILIKVQDGLPVMVERATEKIKL</sequence>
<dbReference type="AlphaFoldDB" id="L7VL84"/>
<evidence type="ECO:0008006" key="3">
    <source>
        <dbReference type="Google" id="ProtNLM"/>
    </source>
</evidence>